<feature type="transmembrane region" description="Helical" evidence="1">
    <location>
        <begin position="167"/>
        <end position="186"/>
    </location>
</feature>
<feature type="transmembrane region" description="Helical" evidence="1">
    <location>
        <begin position="69"/>
        <end position="90"/>
    </location>
</feature>
<dbReference type="EMBL" id="RRYP01008535">
    <property type="protein sequence ID" value="TNV79708.1"/>
    <property type="molecule type" value="Genomic_DNA"/>
</dbReference>
<proteinExistence type="predicted"/>
<accession>A0A8J8NRE4</accession>
<evidence type="ECO:0000313" key="2">
    <source>
        <dbReference type="EMBL" id="TNV79708.1"/>
    </source>
</evidence>
<dbReference type="Proteomes" id="UP000785679">
    <property type="component" value="Unassembled WGS sequence"/>
</dbReference>
<protein>
    <submittedName>
        <fullName evidence="2">Uncharacterized protein</fullName>
    </submittedName>
</protein>
<evidence type="ECO:0000313" key="3">
    <source>
        <dbReference type="Proteomes" id="UP000785679"/>
    </source>
</evidence>
<comment type="caution">
    <text evidence="2">The sequence shown here is derived from an EMBL/GenBank/DDBJ whole genome shotgun (WGS) entry which is preliminary data.</text>
</comment>
<keyword evidence="1" id="KW-0472">Membrane</keyword>
<dbReference type="OrthoDB" id="10634366at2759"/>
<name>A0A8J8NRE4_HALGN</name>
<gene>
    <name evidence="2" type="ORF">FGO68_gene7427</name>
</gene>
<feature type="transmembrane region" description="Helical" evidence="1">
    <location>
        <begin position="96"/>
        <end position="114"/>
    </location>
</feature>
<dbReference type="AlphaFoldDB" id="A0A8J8NRE4"/>
<keyword evidence="1" id="KW-1133">Transmembrane helix</keyword>
<sequence>MVVQNIGQVVLDSECPLYPYEFQSGAARAKSWVAFILIPLSQAMIDYGLVYIASLSLRTLLTDSTSDATLAAVFILSFLSTMVTLVFKIVDTRYDMLVALLFPIVKFFPFILSVRDSMQSSREFRSHLMSERTDHTNQGKLITLYRLHATFKQASLMFKLYRELHRGLIVHYLLTIALGIFVAILAQRPYWMLAKNMLLMGQAITLAIIAMIMYPTNWMTEETYKVEHQRYLGHVARIRGIATHSVNEVLIAPPQ</sequence>
<evidence type="ECO:0000256" key="1">
    <source>
        <dbReference type="SAM" id="Phobius"/>
    </source>
</evidence>
<keyword evidence="3" id="KW-1185">Reference proteome</keyword>
<reference evidence="2" key="1">
    <citation type="submission" date="2019-06" db="EMBL/GenBank/DDBJ databases">
        <authorList>
            <person name="Zheng W."/>
        </authorList>
    </citation>
    <scope>NUCLEOTIDE SEQUENCE</scope>
    <source>
        <strain evidence="2">QDHG01</strain>
    </source>
</reference>
<organism evidence="2 3">
    <name type="scientific">Halteria grandinella</name>
    <dbReference type="NCBI Taxonomy" id="5974"/>
    <lineage>
        <taxon>Eukaryota</taxon>
        <taxon>Sar</taxon>
        <taxon>Alveolata</taxon>
        <taxon>Ciliophora</taxon>
        <taxon>Intramacronucleata</taxon>
        <taxon>Spirotrichea</taxon>
        <taxon>Stichotrichia</taxon>
        <taxon>Sporadotrichida</taxon>
        <taxon>Halteriidae</taxon>
        <taxon>Halteria</taxon>
    </lineage>
</organism>
<feature type="transmembrane region" description="Helical" evidence="1">
    <location>
        <begin position="32"/>
        <end position="57"/>
    </location>
</feature>
<feature type="transmembrane region" description="Helical" evidence="1">
    <location>
        <begin position="198"/>
        <end position="215"/>
    </location>
</feature>
<keyword evidence="1" id="KW-0812">Transmembrane</keyword>